<proteinExistence type="predicted"/>
<dbReference type="EMBL" id="GGEC01043996">
    <property type="protein sequence ID" value="MBX24480.1"/>
    <property type="molecule type" value="Transcribed_RNA"/>
</dbReference>
<dbReference type="AlphaFoldDB" id="A0A2P2M2N3"/>
<protein>
    <submittedName>
        <fullName evidence="1">Protein NAM8</fullName>
    </submittedName>
</protein>
<reference evidence="1" key="1">
    <citation type="submission" date="2018-02" db="EMBL/GenBank/DDBJ databases">
        <title>Rhizophora mucronata_Transcriptome.</title>
        <authorList>
            <person name="Meera S.P."/>
            <person name="Sreeshan A."/>
            <person name="Augustine A."/>
        </authorList>
    </citation>
    <scope>NUCLEOTIDE SEQUENCE</scope>
    <source>
        <tissue evidence="1">Leaf</tissue>
    </source>
</reference>
<accession>A0A2P2M2N3</accession>
<name>A0A2P2M2N3_RHIMU</name>
<evidence type="ECO:0000313" key="1">
    <source>
        <dbReference type="EMBL" id="MBX24480.1"/>
    </source>
</evidence>
<sequence>MKVECSVHPTDFHSTSAMLPQHSSCQQIEQTHNAFHLVSLHAPSAHIGQKVLSNDHP</sequence>
<organism evidence="1">
    <name type="scientific">Rhizophora mucronata</name>
    <name type="common">Asiatic mangrove</name>
    <dbReference type="NCBI Taxonomy" id="61149"/>
    <lineage>
        <taxon>Eukaryota</taxon>
        <taxon>Viridiplantae</taxon>
        <taxon>Streptophyta</taxon>
        <taxon>Embryophyta</taxon>
        <taxon>Tracheophyta</taxon>
        <taxon>Spermatophyta</taxon>
        <taxon>Magnoliopsida</taxon>
        <taxon>eudicotyledons</taxon>
        <taxon>Gunneridae</taxon>
        <taxon>Pentapetalae</taxon>
        <taxon>rosids</taxon>
        <taxon>fabids</taxon>
        <taxon>Malpighiales</taxon>
        <taxon>Rhizophoraceae</taxon>
        <taxon>Rhizophora</taxon>
    </lineage>
</organism>
<dbReference type="EMBL" id="GGEC01044004">
    <property type="protein sequence ID" value="MBX24488.1"/>
    <property type="molecule type" value="Transcribed_RNA"/>
</dbReference>